<comment type="caution">
    <text evidence="3">The sequence shown here is derived from an EMBL/GenBank/DDBJ whole genome shotgun (WGS) entry which is preliminary data.</text>
</comment>
<dbReference type="GO" id="GO:0016740">
    <property type="term" value="F:transferase activity"/>
    <property type="evidence" value="ECO:0007669"/>
    <property type="project" value="UniProtKB-KW"/>
</dbReference>
<keyword evidence="1" id="KW-0808">Transferase</keyword>
<dbReference type="Proteomes" id="UP000298390">
    <property type="component" value="Unassembled WGS sequence"/>
</dbReference>
<sequence length="304" mass="34004">MADRSGEFVAIDRLSLDDKYYDLSQDDAAFLKSHTGIENDEELKQHVKKIQVDAYQVYPYPCIRYFWFAQTGISHQSAYAQLLQLGRERPSAIFLEIPCAFGNDIRKAIADGFPQENSLAADLERTYWELGHRLFKSTPESFPVPFVPGDIFNDSYLTSGPPLYTPPSTPAPALSGLTSLTPLQGHVSAIHVAMFFHLFDEAKQLALAQRLASLLSPVPGSLIFGRHFSADVKGVRDLLTTGDDTPGVSRLFCHSRESWTALWNGGVFKEGTVKVAVEFKEAPLYATTPVEWKLWLMVWSVTRL</sequence>
<dbReference type="PANTHER" id="PTHR35897">
    <property type="entry name" value="METHYLTRANSFERASE AUSD"/>
    <property type="match status" value="1"/>
</dbReference>
<evidence type="ECO:0000256" key="2">
    <source>
        <dbReference type="ARBA" id="ARBA00022691"/>
    </source>
</evidence>
<proteinExistence type="predicted"/>
<evidence type="ECO:0000313" key="3">
    <source>
        <dbReference type="EMBL" id="TFY68443.1"/>
    </source>
</evidence>
<evidence type="ECO:0000313" key="4">
    <source>
        <dbReference type="Proteomes" id="UP000298390"/>
    </source>
</evidence>
<dbReference type="InterPro" id="IPR051654">
    <property type="entry name" value="Meroterpenoid_MTases"/>
</dbReference>
<name>A0A4Y9Z3J8_9APHY</name>
<dbReference type="EMBL" id="SEKV01000030">
    <property type="protein sequence ID" value="TFY68443.1"/>
    <property type="molecule type" value="Genomic_DNA"/>
</dbReference>
<evidence type="ECO:0000256" key="1">
    <source>
        <dbReference type="ARBA" id="ARBA00022679"/>
    </source>
</evidence>
<dbReference type="AlphaFoldDB" id="A0A4Y9Z3J8"/>
<organism evidence="3 4">
    <name type="scientific">Rhodofomes roseus</name>
    <dbReference type="NCBI Taxonomy" id="34475"/>
    <lineage>
        <taxon>Eukaryota</taxon>
        <taxon>Fungi</taxon>
        <taxon>Dikarya</taxon>
        <taxon>Basidiomycota</taxon>
        <taxon>Agaricomycotina</taxon>
        <taxon>Agaricomycetes</taxon>
        <taxon>Polyporales</taxon>
        <taxon>Rhodofomes</taxon>
    </lineage>
</organism>
<dbReference type="STRING" id="34475.A0A4Y9Z3J8"/>
<gene>
    <name evidence="3" type="ORF">EVJ58_g1016</name>
</gene>
<protein>
    <submittedName>
        <fullName evidence="3">Uncharacterized protein</fullName>
    </submittedName>
</protein>
<reference evidence="3 4" key="1">
    <citation type="submission" date="2019-01" db="EMBL/GenBank/DDBJ databases">
        <title>Genome sequencing of the rare red list fungi Fomitopsis rosea.</title>
        <authorList>
            <person name="Buettner E."/>
            <person name="Kellner H."/>
        </authorList>
    </citation>
    <scope>NUCLEOTIDE SEQUENCE [LARGE SCALE GENOMIC DNA]</scope>
    <source>
        <strain evidence="3 4">DSM 105464</strain>
    </source>
</reference>
<dbReference type="PANTHER" id="PTHR35897:SF1">
    <property type="entry name" value="METHYLTRANSFERASE AUSD"/>
    <property type="match status" value="1"/>
</dbReference>
<keyword evidence="2" id="KW-0949">S-adenosyl-L-methionine</keyword>
<accession>A0A4Y9Z3J8</accession>